<dbReference type="SUPFAM" id="SSF56176">
    <property type="entry name" value="FAD-binding/transporter-associated domain-like"/>
    <property type="match status" value="1"/>
</dbReference>
<dbReference type="EMBL" id="FNFU01000001">
    <property type="protein sequence ID" value="SDJ84102.1"/>
    <property type="molecule type" value="Genomic_DNA"/>
</dbReference>
<dbReference type="Gene3D" id="3.30.465.10">
    <property type="match status" value="1"/>
</dbReference>
<evidence type="ECO:0000256" key="1">
    <source>
        <dbReference type="ARBA" id="ARBA00001974"/>
    </source>
</evidence>
<comment type="similarity">
    <text evidence="2">Belongs to the oxygen-dependent FAD-linked oxidoreductase family.</text>
</comment>
<protein>
    <submittedName>
        <fullName evidence="6">FAD/FMN-containing dehydrogenase</fullName>
    </submittedName>
</protein>
<evidence type="ECO:0000256" key="4">
    <source>
        <dbReference type="ARBA" id="ARBA00022827"/>
    </source>
</evidence>
<dbReference type="Pfam" id="PF01565">
    <property type="entry name" value="FAD_binding_4"/>
    <property type="match status" value="1"/>
</dbReference>
<dbReference type="Pfam" id="PF08031">
    <property type="entry name" value="BBE"/>
    <property type="match status" value="1"/>
</dbReference>
<dbReference type="InterPro" id="IPR050416">
    <property type="entry name" value="FAD-linked_Oxidoreductase"/>
</dbReference>
<dbReference type="GO" id="GO:0016491">
    <property type="term" value="F:oxidoreductase activity"/>
    <property type="evidence" value="ECO:0007669"/>
    <property type="project" value="UniProtKB-KW"/>
</dbReference>
<proteinExistence type="inferred from homology"/>
<keyword evidence="5" id="KW-0560">Oxidoreductase</keyword>
<dbReference type="InterPro" id="IPR016167">
    <property type="entry name" value="FAD-bd_PCMH_sub1"/>
</dbReference>
<dbReference type="RefSeq" id="WP_092321082.1">
    <property type="nucleotide sequence ID" value="NZ_FNFU01000001.1"/>
</dbReference>
<dbReference type="PROSITE" id="PS51387">
    <property type="entry name" value="FAD_PCMH"/>
    <property type="match status" value="1"/>
</dbReference>
<dbReference type="Proteomes" id="UP000198701">
    <property type="component" value="Unassembled WGS sequence"/>
</dbReference>
<reference evidence="6 7" key="1">
    <citation type="submission" date="2016-10" db="EMBL/GenBank/DDBJ databases">
        <authorList>
            <person name="de Groot N.N."/>
        </authorList>
    </citation>
    <scope>NUCLEOTIDE SEQUENCE [LARGE SCALE GENOMIC DNA]</scope>
    <source>
        <strain evidence="6 7">CGMCC 1.5382</strain>
    </source>
</reference>
<keyword evidence="7" id="KW-1185">Reference proteome</keyword>
<dbReference type="OrthoDB" id="9775082at2"/>
<dbReference type="PROSITE" id="PS00862">
    <property type="entry name" value="OX2_COVAL_FAD"/>
    <property type="match status" value="1"/>
</dbReference>
<dbReference type="InterPro" id="IPR006093">
    <property type="entry name" value="Oxy_OxRdtase_FAD_BS"/>
</dbReference>
<sequence>MSSVIDELRVQVNGHAIAQGDVEYEAARAVYNGMIDRRPAAVVRVGNTAEVAATVNFARARDLDLAIRGGGHSAPGYGTCDDGLVIDFSGRTRVDVDPVTRRARADAGATWATFNKATHAHGLATPGGIVGSTGVAGLTLGGGIGYLSRQYGLSCDNLLSAEVVTADGRILTASSDENPDLFWALRGGGGNFGVVTSFEFQLHPVDMVHAAIIFYSVDDARDVAEFYREYIESAPEEFGAFLGFHRGPPVGFLPERWHDKPLCMVVGMWTGDEAEGPARWQPFLDVAPVAGALVERMPYPELNEAFDDLLTKGLRAYWKANFLSGLSDGAINAYLDFGRMVPSVQTSVDIYPINGAVQRVAAEATAFPYRHAAFSPVIACMWTDPADNESNIKWVRDFWTALRPFSEPGGYINFMDADDLGRITDNYSANYARLATVKAKYDPGNLFHINQNIKPAGVPMLSTFHDNAGRA</sequence>
<keyword evidence="4" id="KW-0274">FAD</keyword>
<evidence type="ECO:0000256" key="5">
    <source>
        <dbReference type="ARBA" id="ARBA00023002"/>
    </source>
</evidence>
<dbReference type="PANTHER" id="PTHR42973">
    <property type="entry name" value="BINDING OXIDOREDUCTASE, PUTATIVE (AFU_ORTHOLOGUE AFUA_1G17690)-RELATED"/>
    <property type="match status" value="1"/>
</dbReference>
<dbReference type="Gene3D" id="3.40.462.20">
    <property type="match status" value="1"/>
</dbReference>
<evidence type="ECO:0000313" key="7">
    <source>
        <dbReference type="Proteomes" id="UP000198701"/>
    </source>
</evidence>
<dbReference type="InterPro" id="IPR036318">
    <property type="entry name" value="FAD-bd_PCMH-like_sf"/>
</dbReference>
<gene>
    <name evidence="6" type="ORF">SAMN05216282_10145</name>
</gene>
<dbReference type="GO" id="GO:0071949">
    <property type="term" value="F:FAD binding"/>
    <property type="evidence" value="ECO:0007669"/>
    <property type="project" value="InterPro"/>
</dbReference>
<dbReference type="Gene3D" id="3.30.43.10">
    <property type="entry name" value="Uridine Diphospho-n-acetylenolpyruvylglucosamine Reductase, domain 2"/>
    <property type="match status" value="1"/>
</dbReference>
<dbReference type="InterPro" id="IPR006094">
    <property type="entry name" value="Oxid_FAD_bind_N"/>
</dbReference>
<evidence type="ECO:0000256" key="3">
    <source>
        <dbReference type="ARBA" id="ARBA00022630"/>
    </source>
</evidence>
<dbReference type="InterPro" id="IPR016166">
    <property type="entry name" value="FAD-bd_PCMH"/>
</dbReference>
<comment type="cofactor">
    <cofactor evidence="1">
        <name>FAD</name>
        <dbReference type="ChEBI" id="CHEBI:57692"/>
    </cofactor>
</comment>
<evidence type="ECO:0000313" key="6">
    <source>
        <dbReference type="EMBL" id="SDJ84102.1"/>
    </source>
</evidence>
<accession>A0A1G8X0F6</accession>
<dbReference type="InterPro" id="IPR012951">
    <property type="entry name" value="BBE"/>
</dbReference>
<dbReference type="InterPro" id="IPR016169">
    <property type="entry name" value="FAD-bd_PCMH_sub2"/>
</dbReference>
<dbReference type="STRING" id="386301.SAMN05216282_10145"/>
<keyword evidence="3" id="KW-0285">Flavoprotein</keyword>
<evidence type="ECO:0000256" key="2">
    <source>
        <dbReference type="ARBA" id="ARBA00005466"/>
    </source>
</evidence>
<dbReference type="PANTHER" id="PTHR42973:SF39">
    <property type="entry name" value="FAD-BINDING PCMH-TYPE DOMAIN-CONTAINING PROTEIN"/>
    <property type="match status" value="1"/>
</dbReference>
<dbReference type="AlphaFoldDB" id="A0A1G8X0F6"/>
<organism evidence="6 7">
    <name type="scientific">Cryobacterium psychrotolerans</name>
    <dbReference type="NCBI Taxonomy" id="386301"/>
    <lineage>
        <taxon>Bacteria</taxon>
        <taxon>Bacillati</taxon>
        <taxon>Actinomycetota</taxon>
        <taxon>Actinomycetes</taxon>
        <taxon>Micrococcales</taxon>
        <taxon>Microbacteriaceae</taxon>
        <taxon>Cryobacterium</taxon>
    </lineage>
</organism>
<name>A0A1G8X0F6_9MICO</name>